<dbReference type="Gene3D" id="1.10.30.10">
    <property type="entry name" value="High mobility group box domain"/>
    <property type="match status" value="1"/>
</dbReference>
<dbReference type="STRING" id="1448320.A0A319DG25"/>
<dbReference type="SUPFAM" id="SSF47095">
    <property type="entry name" value="HMG-box"/>
    <property type="match status" value="1"/>
</dbReference>
<dbReference type="PANTHER" id="PTHR48112:SF5">
    <property type="entry name" value="BOX PROTEIN, PUTATIVE (AFU_ORTHOLOGUE AFUA_1G04550)-RELATED"/>
    <property type="match status" value="1"/>
</dbReference>
<feature type="region of interest" description="Disordered" evidence="3">
    <location>
        <begin position="184"/>
        <end position="303"/>
    </location>
</feature>
<evidence type="ECO:0000259" key="4">
    <source>
        <dbReference type="PROSITE" id="PS50118"/>
    </source>
</evidence>
<reference evidence="5 6" key="1">
    <citation type="submission" date="2018-02" db="EMBL/GenBank/DDBJ databases">
        <title>The genomes of Aspergillus section Nigri reveals drivers in fungal speciation.</title>
        <authorList>
            <consortium name="DOE Joint Genome Institute"/>
            <person name="Vesth T.C."/>
            <person name="Nybo J."/>
            <person name="Theobald S."/>
            <person name="Brandl J."/>
            <person name="Frisvad J.C."/>
            <person name="Nielsen K.F."/>
            <person name="Lyhne E.K."/>
            <person name="Kogle M.E."/>
            <person name="Kuo A."/>
            <person name="Riley R."/>
            <person name="Clum A."/>
            <person name="Nolan M."/>
            <person name="Lipzen A."/>
            <person name="Salamov A."/>
            <person name="Henrissat B."/>
            <person name="Wiebenga A."/>
            <person name="De vries R.P."/>
            <person name="Grigoriev I.V."/>
            <person name="Mortensen U.H."/>
            <person name="Andersen M.R."/>
            <person name="Baker S.E."/>
        </authorList>
    </citation>
    <scope>NUCLEOTIDE SEQUENCE [LARGE SCALE GENOMIC DNA]</scope>
    <source>
        <strain evidence="5 6">CBS 707.79</strain>
    </source>
</reference>
<evidence type="ECO:0000256" key="2">
    <source>
        <dbReference type="PROSITE-ProRule" id="PRU00267"/>
    </source>
</evidence>
<dbReference type="InterPro" id="IPR009071">
    <property type="entry name" value="HMG_box_dom"/>
</dbReference>
<dbReference type="EMBL" id="KZ825838">
    <property type="protein sequence ID" value="PYH96356.1"/>
    <property type="molecule type" value="Genomic_DNA"/>
</dbReference>
<dbReference type="Pfam" id="PF00505">
    <property type="entry name" value="HMG_box"/>
    <property type="match status" value="1"/>
</dbReference>
<dbReference type="InterPro" id="IPR050342">
    <property type="entry name" value="HMGB"/>
</dbReference>
<feature type="region of interest" description="Disordered" evidence="3">
    <location>
        <begin position="79"/>
        <end position="106"/>
    </location>
</feature>
<dbReference type="GO" id="GO:0003677">
    <property type="term" value="F:DNA binding"/>
    <property type="evidence" value="ECO:0007669"/>
    <property type="project" value="UniProtKB-UniRule"/>
</dbReference>
<proteinExistence type="predicted"/>
<dbReference type="OrthoDB" id="5550281at2759"/>
<gene>
    <name evidence="5" type="ORF">BO71DRAFT_349181</name>
</gene>
<feature type="compositionally biased region" description="Low complexity" evidence="3">
    <location>
        <begin position="244"/>
        <end position="254"/>
    </location>
</feature>
<name>A0A319DG25_9EURO</name>
<dbReference type="GO" id="GO:0005634">
    <property type="term" value="C:nucleus"/>
    <property type="evidence" value="ECO:0007669"/>
    <property type="project" value="UniProtKB-UniRule"/>
</dbReference>
<dbReference type="InterPro" id="IPR036910">
    <property type="entry name" value="HMG_box_dom_sf"/>
</dbReference>
<keyword evidence="2" id="KW-0539">Nucleus</keyword>
<protein>
    <recommendedName>
        <fullName evidence="4">HMG box domain-containing protein</fullName>
    </recommendedName>
</protein>
<evidence type="ECO:0000313" key="6">
    <source>
        <dbReference type="Proteomes" id="UP000247810"/>
    </source>
</evidence>
<feature type="compositionally biased region" description="Acidic residues" evidence="3">
    <location>
        <begin position="196"/>
        <end position="222"/>
    </location>
</feature>
<dbReference type="PANTHER" id="PTHR48112">
    <property type="entry name" value="HIGH MOBILITY GROUP PROTEIN DSP1"/>
    <property type="match status" value="1"/>
</dbReference>
<dbReference type="Proteomes" id="UP000247810">
    <property type="component" value="Unassembled WGS sequence"/>
</dbReference>
<dbReference type="SMART" id="SM00398">
    <property type="entry name" value="HMG"/>
    <property type="match status" value="1"/>
</dbReference>
<sequence length="303" mass="33190">MSRGEDTTVTVDIEDFTKTRDSVISSLLKLNAAVSEVIKAYVTHADTVLGRTQTSLDIASINNITDNLYEAGVLAARASSPGVNHDVPGDKKKRKRAPPDPNAPKRALTPFFLFMQHNRALIAQELGANAKPKDVSDEGTRRWAEMPEVNKEVWKKLYADNLAVYKEKVKAYKAGIPYSDDAKAASQLHQGMGGADETDDDSEENEEDRPEEESSESEEESSPEPVRVPTPPRNTGKRRRSEGKPAAAKETATPAEKKESPEKKKRGAAARKEEPTPASARKPAAENKRATKKKRKSEAGADE</sequence>
<keyword evidence="6" id="KW-1185">Reference proteome</keyword>
<keyword evidence="1 2" id="KW-0238">DNA-binding</keyword>
<feature type="domain" description="HMG box" evidence="4">
    <location>
        <begin position="104"/>
        <end position="173"/>
    </location>
</feature>
<dbReference type="VEuPathDB" id="FungiDB:BO71DRAFT_349181"/>
<evidence type="ECO:0000313" key="5">
    <source>
        <dbReference type="EMBL" id="PYH96356.1"/>
    </source>
</evidence>
<dbReference type="AlphaFoldDB" id="A0A319DG25"/>
<organism evidence="5 6">
    <name type="scientific">Aspergillus ellipticus CBS 707.79</name>
    <dbReference type="NCBI Taxonomy" id="1448320"/>
    <lineage>
        <taxon>Eukaryota</taxon>
        <taxon>Fungi</taxon>
        <taxon>Dikarya</taxon>
        <taxon>Ascomycota</taxon>
        <taxon>Pezizomycotina</taxon>
        <taxon>Eurotiomycetes</taxon>
        <taxon>Eurotiomycetidae</taxon>
        <taxon>Eurotiales</taxon>
        <taxon>Aspergillaceae</taxon>
        <taxon>Aspergillus</taxon>
        <taxon>Aspergillus subgen. Circumdati</taxon>
    </lineage>
</organism>
<evidence type="ECO:0000256" key="1">
    <source>
        <dbReference type="ARBA" id="ARBA00023125"/>
    </source>
</evidence>
<evidence type="ECO:0000256" key="3">
    <source>
        <dbReference type="SAM" id="MobiDB-lite"/>
    </source>
</evidence>
<dbReference type="PROSITE" id="PS50118">
    <property type="entry name" value="HMG_BOX_2"/>
    <property type="match status" value="1"/>
</dbReference>
<feature type="DNA-binding region" description="HMG box" evidence="2">
    <location>
        <begin position="104"/>
        <end position="173"/>
    </location>
</feature>
<accession>A0A319DG25</accession>